<dbReference type="Pfam" id="PF00027">
    <property type="entry name" value="cNMP_binding"/>
    <property type="match status" value="1"/>
</dbReference>
<dbReference type="SUPFAM" id="SSF51206">
    <property type="entry name" value="cAMP-binding domain-like"/>
    <property type="match status" value="1"/>
</dbReference>
<comment type="caution">
    <text evidence="2">The sequence shown here is derived from an EMBL/GenBank/DDBJ whole genome shotgun (WGS) entry which is preliminary data.</text>
</comment>
<feature type="domain" description="Cyclic nucleotide-binding" evidence="1">
    <location>
        <begin position="7"/>
        <end position="123"/>
    </location>
</feature>
<dbReference type="InterPro" id="IPR000595">
    <property type="entry name" value="cNMP-bd_dom"/>
</dbReference>
<organism evidence="2 3">
    <name type="scientific">Magnetofaba australis IT-1</name>
    <dbReference type="NCBI Taxonomy" id="1434232"/>
    <lineage>
        <taxon>Bacteria</taxon>
        <taxon>Pseudomonadati</taxon>
        <taxon>Pseudomonadota</taxon>
        <taxon>Magnetococcia</taxon>
        <taxon>Magnetococcales</taxon>
        <taxon>Magnetococcaceae</taxon>
        <taxon>Magnetofaba</taxon>
    </lineage>
</organism>
<sequence length="183" mass="20596">MRKVAFLFNELDEDDIDWIADYGGQIHVSSGELLIRHGRIMEHMYILLDGALSVQTEEGVEVAELEAGEVVGEMSFIESTPPTVNVVVKRDAWLLALATDDIRERMEMDVYFARNLYKAMAQFLSHRVRLTVEKLGYGDGGSKGGSGENWEEGLDLATVDRVHLGLGRFETFLDRMRSKEQGV</sequence>
<dbReference type="PROSITE" id="PS50042">
    <property type="entry name" value="CNMP_BINDING_3"/>
    <property type="match status" value="1"/>
</dbReference>
<dbReference type="EMBL" id="LVJN01000020">
    <property type="protein sequence ID" value="OSM02226.1"/>
    <property type="molecule type" value="Genomic_DNA"/>
</dbReference>
<proteinExistence type="predicted"/>
<name>A0A1Y2K3L9_9PROT</name>
<dbReference type="InterPro" id="IPR018490">
    <property type="entry name" value="cNMP-bd_dom_sf"/>
</dbReference>
<accession>A0A1Y2K3L9</accession>
<gene>
    <name evidence="2" type="ORF">MAIT1_02333</name>
</gene>
<evidence type="ECO:0000313" key="3">
    <source>
        <dbReference type="Proteomes" id="UP000194003"/>
    </source>
</evidence>
<keyword evidence="3" id="KW-1185">Reference proteome</keyword>
<dbReference type="SMART" id="SM00100">
    <property type="entry name" value="cNMP"/>
    <property type="match status" value="1"/>
</dbReference>
<dbReference type="RefSeq" id="WP_158089576.1">
    <property type="nucleotide sequence ID" value="NZ_LVJN01000020.1"/>
</dbReference>
<reference evidence="2 3" key="1">
    <citation type="journal article" date="2016" name="BMC Genomics">
        <title>Combined genomic and structural analyses of a cultured magnetotactic bacterium reveals its niche adaptation to a dynamic environment.</title>
        <authorList>
            <person name="Araujo A.C."/>
            <person name="Morillo V."/>
            <person name="Cypriano J."/>
            <person name="Teixeira L.C."/>
            <person name="Leao P."/>
            <person name="Lyra S."/>
            <person name="Almeida L.G."/>
            <person name="Bazylinski D.A."/>
            <person name="Vasconcellos A.T."/>
            <person name="Abreu F."/>
            <person name="Lins U."/>
        </authorList>
    </citation>
    <scope>NUCLEOTIDE SEQUENCE [LARGE SCALE GENOMIC DNA]</scope>
    <source>
        <strain evidence="2 3">IT-1</strain>
    </source>
</reference>
<dbReference type="OrthoDB" id="951557at2"/>
<dbReference type="CDD" id="cd00038">
    <property type="entry name" value="CAP_ED"/>
    <property type="match status" value="1"/>
</dbReference>
<dbReference type="Gene3D" id="2.60.120.10">
    <property type="entry name" value="Jelly Rolls"/>
    <property type="match status" value="1"/>
</dbReference>
<dbReference type="InterPro" id="IPR014710">
    <property type="entry name" value="RmlC-like_jellyroll"/>
</dbReference>
<dbReference type="AlphaFoldDB" id="A0A1Y2K3L9"/>
<protein>
    <submittedName>
        <fullName evidence="2">Putative Crp/Fnr family transcriptional regulator</fullName>
    </submittedName>
</protein>
<evidence type="ECO:0000259" key="1">
    <source>
        <dbReference type="PROSITE" id="PS50042"/>
    </source>
</evidence>
<dbReference type="Proteomes" id="UP000194003">
    <property type="component" value="Unassembled WGS sequence"/>
</dbReference>
<dbReference type="STRING" id="1434232.MAIT1_02333"/>
<evidence type="ECO:0000313" key="2">
    <source>
        <dbReference type="EMBL" id="OSM02226.1"/>
    </source>
</evidence>